<dbReference type="EMBL" id="FPJE01000002">
    <property type="protein sequence ID" value="SFW19106.1"/>
    <property type="molecule type" value="Genomic_DNA"/>
</dbReference>
<feature type="signal peptide" evidence="1">
    <location>
        <begin position="1"/>
        <end position="20"/>
    </location>
</feature>
<proteinExistence type="predicted"/>
<feature type="chain" id="PRO_5012182273" evidence="1">
    <location>
        <begin position="21"/>
        <end position="266"/>
    </location>
</feature>
<dbReference type="AlphaFoldDB" id="A0A1K1M7G3"/>
<evidence type="ECO:0000313" key="2">
    <source>
        <dbReference type="EMBL" id="SFW19106.1"/>
    </source>
</evidence>
<dbReference type="InterPro" id="IPR025921">
    <property type="entry name" value="HmuY"/>
</dbReference>
<dbReference type="Pfam" id="PF14064">
    <property type="entry name" value="HmuY"/>
    <property type="match status" value="1"/>
</dbReference>
<organism evidence="2 3">
    <name type="scientific">Sinomicrobium oceani</name>
    <dbReference type="NCBI Taxonomy" id="1150368"/>
    <lineage>
        <taxon>Bacteria</taxon>
        <taxon>Pseudomonadati</taxon>
        <taxon>Bacteroidota</taxon>
        <taxon>Flavobacteriia</taxon>
        <taxon>Flavobacteriales</taxon>
        <taxon>Flavobacteriaceae</taxon>
        <taxon>Sinomicrobium</taxon>
    </lineage>
</organism>
<dbReference type="STRING" id="1150368.SAMN02927921_00452"/>
<dbReference type="CDD" id="cd12105">
    <property type="entry name" value="HmuY"/>
    <property type="match status" value="1"/>
</dbReference>
<keyword evidence="3" id="KW-1185">Reference proteome</keyword>
<protein>
    <submittedName>
        <fullName evidence="2">HmuY protein</fullName>
    </submittedName>
</protein>
<dbReference type="OrthoDB" id="5510929at2"/>
<accession>A0A1K1M7G3</accession>
<dbReference type="Proteomes" id="UP000182248">
    <property type="component" value="Unassembled WGS sequence"/>
</dbReference>
<keyword evidence="1" id="KW-0732">Signal</keyword>
<gene>
    <name evidence="2" type="ORF">SAMN02927921_00452</name>
</gene>
<evidence type="ECO:0000313" key="3">
    <source>
        <dbReference type="Proteomes" id="UP000182248"/>
    </source>
</evidence>
<reference evidence="2 3" key="1">
    <citation type="submission" date="2016-11" db="EMBL/GenBank/DDBJ databases">
        <authorList>
            <person name="Jaros S."/>
            <person name="Januszkiewicz K."/>
            <person name="Wedrychowicz H."/>
        </authorList>
    </citation>
    <scope>NUCLEOTIDE SEQUENCE [LARGE SCALE GENOMIC DNA]</scope>
    <source>
        <strain evidence="2 3">CGMCC 1.12145</strain>
    </source>
</reference>
<evidence type="ECO:0000256" key="1">
    <source>
        <dbReference type="SAM" id="SignalP"/>
    </source>
</evidence>
<name>A0A1K1M7G3_9FLAO</name>
<sequence>MNVMYTISTWLNRFSLILLACSLPLWFMACGGSDDGPGPDPDPDPVEDTTAVDNGMFYKLHRVENFAGDTEYDGPVDGKRAAIYFSLENKEGVKASYQKSNLWDLSFSGIANSDIDVNNGSVRSSLGYGATGVGAIYITDRSFEEVTDIPDESQFRYRVSLDENGAFGNGLGWALYDWGGEIVADASYEKQHVAYALGNPLTLNNGKNLVRTLVVKTAKGYYAKIKMISVYKDISDPENMMRNSTYPYFTFEYVLVPGDSETFEIR</sequence>